<dbReference type="InterPro" id="IPR011990">
    <property type="entry name" value="TPR-like_helical_dom_sf"/>
</dbReference>
<accession>A0A518GV28</accession>
<dbReference type="RefSeq" id="WP_145266519.1">
    <property type="nucleotide sequence ID" value="NZ_CP036426.1"/>
</dbReference>
<dbReference type="OrthoDB" id="213842at2"/>
<feature type="region of interest" description="Disordered" evidence="1">
    <location>
        <begin position="29"/>
        <end position="88"/>
    </location>
</feature>
<protein>
    <recommendedName>
        <fullName evidence="5">DUF4034 domain-containing protein</fullName>
    </recommendedName>
</protein>
<evidence type="ECO:0008006" key="5">
    <source>
        <dbReference type="Google" id="ProtNLM"/>
    </source>
</evidence>
<keyword evidence="4" id="KW-1185">Reference proteome</keyword>
<reference evidence="3 4" key="1">
    <citation type="submission" date="2019-02" db="EMBL/GenBank/DDBJ databases">
        <title>Deep-cultivation of Planctomycetes and their phenomic and genomic characterization uncovers novel biology.</title>
        <authorList>
            <person name="Wiegand S."/>
            <person name="Jogler M."/>
            <person name="Boedeker C."/>
            <person name="Pinto D."/>
            <person name="Vollmers J."/>
            <person name="Rivas-Marin E."/>
            <person name="Kohn T."/>
            <person name="Peeters S.H."/>
            <person name="Heuer A."/>
            <person name="Rast P."/>
            <person name="Oberbeckmann S."/>
            <person name="Bunk B."/>
            <person name="Jeske O."/>
            <person name="Meyerdierks A."/>
            <person name="Storesund J.E."/>
            <person name="Kallscheuer N."/>
            <person name="Luecker S."/>
            <person name="Lage O.M."/>
            <person name="Pohl T."/>
            <person name="Merkel B.J."/>
            <person name="Hornburger P."/>
            <person name="Mueller R.-W."/>
            <person name="Bruemmer F."/>
            <person name="Labrenz M."/>
            <person name="Spormann A.M."/>
            <person name="Op den Camp H."/>
            <person name="Overmann J."/>
            <person name="Amann R."/>
            <person name="Jetten M.S.M."/>
            <person name="Mascher T."/>
            <person name="Medema M.H."/>
            <person name="Devos D.P."/>
            <person name="Kaster A.-K."/>
            <person name="Ovreas L."/>
            <person name="Rohde M."/>
            <person name="Galperin M.Y."/>
            <person name="Jogler C."/>
        </authorList>
    </citation>
    <scope>NUCLEOTIDE SEQUENCE [LARGE SCALE GENOMIC DNA]</scope>
    <source>
        <strain evidence="3 4">ElP</strain>
    </source>
</reference>
<feature type="chain" id="PRO_5021767044" description="DUF4034 domain-containing protein" evidence="2">
    <location>
        <begin position="19"/>
        <end position="530"/>
    </location>
</feature>
<dbReference type="SUPFAM" id="SSF48452">
    <property type="entry name" value="TPR-like"/>
    <property type="match status" value="1"/>
</dbReference>
<dbReference type="AlphaFoldDB" id="A0A518GV28"/>
<evidence type="ECO:0000256" key="2">
    <source>
        <dbReference type="SAM" id="SignalP"/>
    </source>
</evidence>
<feature type="compositionally biased region" description="Low complexity" evidence="1">
    <location>
        <begin position="29"/>
        <end position="50"/>
    </location>
</feature>
<dbReference type="Gene3D" id="1.25.40.10">
    <property type="entry name" value="Tetratricopeptide repeat domain"/>
    <property type="match status" value="1"/>
</dbReference>
<evidence type="ECO:0000313" key="4">
    <source>
        <dbReference type="Proteomes" id="UP000317835"/>
    </source>
</evidence>
<dbReference type="KEGG" id="tpla:ElP_02690"/>
<keyword evidence="2" id="KW-0732">Signal</keyword>
<sequence precursor="true">MRRMIALGLILLASASAAGIVMTRPLPAPESATAPAPGPAEGAPADLAGESPAVEAPGPDRDPPRKGKSPGIVRGALSTSEIPQDLDRMEQRRREKLEWNRRTVLGAYDEVGRKDPRWDESAREAMDLASRMFGLQVDPVVTLADLRRPARAALDAGCDDPMLAYLHTRTLVALDVVGPAELARLMIEAAEGLRASDYPACRRAVALELAGTQVVAASSLGGPPREQAGRYFDDALALMPESVRTDARTEHWRDLWFDTLRSLVTGYRALGLEPVEAYERVDAGLAGLPEAEALRLVVRGWFWFDYGWEARTNAFAPAVPAGGFERLEDRLALSREAFEAAWELEPDNARVASYLMDIDKSIVGDRAVMERWFDRAMRADGDWYAACLTKLDWLDPKWHGSVEEMLAFGRSCFETGNWRAGITLLSPDAHFRYACMVDRAEGTRYLSSPEVWPEIREAYDEYLEHYPDNNVARSKYAALATIAGNYPEAHAQFERLGDRLTMWSDSPYIPLGMLELMREEAARMAVGGQP</sequence>
<name>A0A518GV28_9BACT</name>
<evidence type="ECO:0000313" key="3">
    <source>
        <dbReference type="EMBL" id="QDV32437.1"/>
    </source>
</evidence>
<organism evidence="3 4">
    <name type="scientific">Tautonia plasticadhaerens</name>
    <dbReference type="NCBI Taxonomy" id="2527974"/>
    <lineage>
        <taxon>Bacteria</taxon>
        <taxon>Pseudomonadati</taxon>
        <taxon>Planctomycetota</taxon>
        <taxon>Planctomycetia</taxon>
        <taxon>Isosphaerales</taxon>
        <taxon>Isosphaeraceae</taxon>
        <taxon>Tautonia</taxon>
    </lineage>
</organism>
<evidence type="ECO:0000256" key="1">
    <source>
        <dbReference type="SAM" id="MobiDB-lite"/>
    </source>
</evidence>
<feature type="signal peptide" evidence="2">
    <location>
        <begin position="1"/>
        <end position="18"/>
    </location>
</feature>
<gene>
    <name evidence="3" type="ORF">ElP_02690</name>
</gene>
<dbReference type="EMBL" id="CP036426">
    <property type="protein sequence ID" value="QDV32437.1"/>
    <property type="molecule type" value="Genomic_DNA"/>
</dbReference>
<dbReference type="Proteomes" id="UP000317835">
    <property type="component" value="Chromosome"/>
</dbReference>
<proteinExistence type="predicted"/>